<feature type="transmembrane region" description="Helical" evidence="6">
    <location>
        <begin position="21"/>
        <end position="43"/>
    </location>
</feature>
<dbReference type="Gene3D" id="1.10.287.1260">
    <property type="match status" value="1"/>
</dbReference>
<dbReference type="PANTHER" id="PTHR30566">
    <property type="entry name" value="YNAI-RELATED MECHANOSENSITIVE ION CHANNEL"/>
    <property type="match status" value="1"/>
</dbReference>
<keyword evidence="5 6" id="KW-0472">Membrane</keyword>
<evidence type="ECO:0000256" key="1">
    <source>
        <dbReference type="ARBA" id="ARBA00004141"/>
    </source>
</evidence>
<gene>
    <name evidence="8" type="primary">ynaI_1</name>
    <name evidence="8" type="ORF">C1752_00311</name>
</gene>
<keyword evidence="3 6" id="KW-0812">Transmembrane</keyword>
<dbReference type="Gene3D" id="2.30.30.60">
    <property type="match status" value="1"/>
</dbReference>
<feature type="transmembrane region" description="Helical" evidence="6">
    <location>
        <begin position="76"/>
        <end position="96"/>
    </location>
</feature>
<evidence type="ECO:0000256" key="2">
    <source>
        <dbReference type="ARBA" id="ARBA00008017"/>
    </source>
</evidence>
<proteinExistence type="inferred from homology"/>
<dbReference type="AlphaFoldDB" id="A0A2W1JP46"/>
<feature type="transmembrane region" description="Helical" evidence="6">
    <location>
        <begin position="174"/>
        <end position="194"/>
    </location>
</feature>
<dbReference type="GO" id="GO:0055085">
    <property type="term" value="P:transmembrane transport"/>
    <property type="evidence" value="ECO:0007669"/>
    <property type="project" value="InterPro"/>
</dbReference>
<reference evidence="8 9" key="1">
    <citation type="journal article" date="2018" name="Sci. Rep.">
        <title>A novel species of the marine cyanobacterium Acaryochloris with a unique pigment content and lifestyle.</title>
        <authorList>
            <person name="Partensky F."/>
            <person name="Six C."/>
            <person name="Ratin M."/>
            <person name="Garczarek L."/>
            <person name="Vaulot D."/>
            <person name="Probert I."/>
            <person name="Calteau A."/>
            <person name="Gourvil P."/>
            <person name="Marie D."/>
            <person name="Grebert T."/>
            <person name="Bouchier C."/>
            <person name="Le Panse S."/>
            <person name="Gachenot M."/>
            <person name="Rodriguez F."/>
            <person name="Garrido J.L."/>
        </authorList>
    </citation>
    <scope>NUCLEOTIDE SEQUENCE [LARGE SCALE GENOMIC DNA]</scope>
    <source>
        <strain evidence="8 9">RCC1774</strain>
    </source>
</reference>
<comment type="caution">
    <text evidence="8">The sequence shown here is derived from an EMBL/GenBank/DDBJ whole genome shotgun (WGS) entry which is preliminary data.</text>
</comment>
<dbReference type="SUPFAM" id="SSF82861">
    <property type="entry name" value="Mechanosensitive channel protein MscS (YggB), transmembrane region"/>
    <property type="match status" value="1"/>
</dbReference>
<dbReference type="InterPro" id="IPR010920">
    <property type="entry name" value="LSM_dom_sf"/>
</dbReference>
<feature type="transmembrane region" description="Helical" evidence="6">
    <location>
        <begin position="148"/>
        <end position="168"/>
    </location>
</feature>
<keyword evidence="4 6" id="KW-1133">Transmembrane helix</keyword>
<evidence type="ECO:0000259" key="7">
    <source>
        <dbReference type="Pfam" id="PF00924"/>
    </source>
</evidence>
<name>A0A2W1JP46_9CYAN</name>
<evidence type="ECO:0000313" key="8">
    <source>
        <dbReference type="EMBL" id="PZD75118.1"/>
    </source>
</evidence>
<evidence type="ECO:0000256" key="3">
    <source>
        <dbReference type="ARBA" id="ARBA00022692"/>
    </source>
</evidence>
<dbReference type="OrthoDB" id="450694at2"/>
<dbReference type="EMBL" id="PQWO01000001">
    <property type="protein sequence ID" value="PZD75118.1"/>
    <property type="molecule type" value="Genomic_DNA"/>
</dbReference>
<dbReference type="GO" id="GO:0016020">
    <property type="term" value="C:membrane"/>
    <property type="evidence" value="ECO:0007669"/>
    <property type="project" value="UniProtKB-SubCell"/>
</dbReference>
<dbReference type="InterPro" id="IPR023408">
    <property type="entry name" value="MscS_beta-dom_sf"/>
</dbReference>
<dbReference type="InterPro" id="IPR006685">
    <property type="entry name" value="MscS_channel_2nd"/>
</dbReference>
<accession>A0A2W1JP46</accession>
<protein>
    <submittedName>
        <fullName evidence="8">Low conductance mechanosensitive channel YnaI</fullName>
    </submittedName>
</protein>
<evidence type="ECO:0000313" key="9">
    <source>
        <dbReference type="Proteomes" id="UP000248857"/>
    </source>
</evidence>
<comment type="subcellular location">
    <subcellularLocation>
        <location evidence="1">Membrane</location>
        <topology evidence="1">Multi-pass membrane protein</topology>
    </subcellularLocation>
</comment>
<evidence type="ECO:0000256" key="5">
    <source>
        <dbReference type="ARBA" id="ARBA00023136"/>
    </source>
</evidence>
<comment type="similarity">
    <text evidence="2">Belongs to the MscS (TC 1.A.23) family.</text>
</comment>
<evidence type="ECO:0000256" key="4">
    <source>
        <dbReference type="ARBA" id="ARBA00022989"/>
    </source>
</evidence>
<sequence length="382" mass="43086">MTDLLRILLDTFQINGDIREFLVELSIRLGLFLLGAVLSPLVGRAFPRLLWGLLRLANRLVPLGIPPIYRDFIRPVRNALITTGTFAFITLCSNLMRRYENFYRFLGFFVYLALAISMGWLASRLAQRVIRFYVVNLVQRLGGEVNELVLIFETLINFVIILFTIVIFARGLQLNLVALSASIGIGGVGVAFAAKQGLEQLVGTIELYLDRPYLPGEYVRVNFNPHNDDVYGRIESIGIRSTKIRTVARNTVYIVPNSVMASKAIENITRGKKVMAMLFLDFSQSLEQAEEALVQQTILESVDGFGGIDKASTRVRFVPLEDRPGTRARVNFFIMGSSEDSLSLRKLLLDLANEEVAKRLMTYNLRFTMPEPMVYIDSPMTI</sequence>
<dbReference type="Pfam" id="PF00924">
    <property type="entry name" value="MS_channel_2nd"/>
    <property type="match status" value="1"/>
</dbReference>
<dbReference type="Proteomes" id="UP000248857">
    <property type="component" value="Unassembled WGS sequence"/>
</dbReference>
<organism evidence="8 9">
    <name type="scientific">Acaryochloris thomasi RCC1774</name>
    <dbReference type="NCBI Taxonomy" id="1764569"/>
    <lineage>
        <taxon>Bacteria</taxon>
        <taxon>Bacillati</taxon>
        <taxon>Cyanobacteriota</taxon>
        <taxon>Cyanophyceae</taxon>
        <taxon>Acaryochloridales</taxon>
        <taxon>Acaryochloridaceae</taxon>
        <taxon>Acaryochloris</taxon>
        <taxon>Acaryochloris thomasi</taxon>
    </lineage>
</organism>
<evidence type="ECO:0000256" key="6">
    <source>
        <dbReference type="SAM" id="Phobius"/>
    </source>
</evidence>
<keyword evidence="9" id="KW-1185">Reference proteome</keyword>
<dbReference type="SUPFAM" id="SSF50182">
    <property type="entry name" value="Sm-like ribonucleoproteins"/>
    <property type="match status" value="1"/>
</dbReference>
<feature type="domain" description="Mechanosensitive ion channel MscS" evidence="7">
    <location>
        <begin position="199"/>
        <end position="270"/>
    </location>
</feature>
<dbReference type="PANTHER" id="PTHR30566:SF5">
    <property type="entry name" value="MECHANOSENSITIVE ION CHANNEL PROTEIN 1, MITOCHONDRIAL-RELATED"/>
    <property type="match status" value="1"/>
</dbReference>
<dbReference type="InterPro" id="IPR011014">
    <property type="entry name" value="MscS_channel_TM-2"/>
</dbReference>
<feature type="transmembrane region" description="Helical" evidence="6">
    <location>
        <begin position="102"/>
        <end position="122"/>
    </location>
</feature>
<dbReference type="RefSeq" id="WP_110984293.1">
    <property type="nucleotide sequence ID" value="NZ_CAWNWM010000001.1"/>
</dbReference>